<dbReference type="SMART" id="SM00847">
    <property type="entry name" value="HA2"/>
    <property type="match status" value="1"/>
</dbReference>
<dbReference type="FunFam" id="3.40.50.300:FF:000637">
    <property type="entry name" value="ATP-dependent RNA helicase DHX37/DHR1"/>
    <property type="match status" value="1"/>
</dbReference>
<comment type="similarity">
    <text evidence="1">Belongs to the DEAD box helicase family. DEAH subfamily.</text>
</comment>
<evidence type="ECO:0000256" key="6">
    <source>
        <dbReference type="ARBA" id="ARBA00022840"/>
    </source>
</evidence>
<dbReference type="GO" id="GO:0045943">
    <property type="term" value="P:positive regulation of transcription by RNA polymerase I"/>
    <property type="evidence" value="ECO:0007669"/>
    <property type="project" value="TreeGrafter"/>
</dbReference>
<dbReference type="SMART" id="SM00490">
    <property type="entry name" value="HELICc"/>
    <property type="match status" value="1"/>
</dbReference>
<dbReference type="GO" id="GO:0005730">
    <property type="term" value="C:nucleolus"/>
    <property type="evidence" value="ECO:0007669"/>
    <property type="project" value="TreeGrafter"/>
</dbReference>
<dbReference type="PANTHER" id="PTHR18934">
    <property type="entry name" value="ATP-DEPENDENT RNA HELICASE"/>
    <property type="match status" value="1"/>
</dbReference>
<dbReference type="PROSITE" id="PS51194">
    <property type="entry name" value="HELICASE_CTER"/>
    <property type="match status" value="1"/>
</dbReference>
<dbReference type="PANTHER" id="PTHR18934:SF118">
    <property type="entry name" value="ATP-DEPENDENT RNA HELICASE DHX33"/>
    <property type="match status" value="1"/>
</dbReference>
<dbReference type="Pfam" id="PF00271">
    <property type="entry name" value="Helicase_C"/>
    <property type="match status" value="1"/>
</dbReference>
<dbReference type="InterPro" id="IPR011545">
    <property type="entry name" value="DEAD/DEAH_box_helicase_dom"/>
</dbReference>
<dbReference type="EMBL" id="JH971390">
    <property type="protein sequence ID" value="EKM79111.1"/>
    <property type="molecule type" value="Genomic_DNA"/>
</dbReference>
<dbReference type="InterPro" id="IPR048333">
    <property type="entry name" value="HA2_WH"/>
</dbReference>
<dbReference type="Proteomes" id="UP000008493">
    <property type="component" value="Unassembled WGS sequence"/>
</dbReference>
<dbReference type="GeneID" id="18822309"/>
<dbReference type="InterPro" id="IPR011709">
    <property type="entry name" value="DEAD-box_helicase_OB_fold"/>
</dbReference>
<feature type="domain" description="Helicase ATP-binding" evidence="9">
    <location>
        <begin position="123"/>
        <end position="301"/>
    </location>
</feature>
<name>K5WUL3_AGABU</name>
<dbReference type="AlphaFoldDB" id="K5WUL3"/>
<feature type="domain" description="Helicase C-terminal" evidence="10">
    <location>
        <begin position="323"/>
        <end position="518"/>
    </location>
</feature>
<evidence type="ECO:0000259" key="9">
    <source>
        <dbReference type="PROSITE" id="PS51192"/>
    </source>
</evidence>
<feature type="compositionally biased region" description="Polar residues" evidence="8">
    <location>
        <begin position="56"/>
        <end position="65"/>
    </location>
</feature>
<comment type="catalytic activity">
    <reaction evidence="7">
        <text>ATP + H2O = ADP + phosphate + H(+)</text>
        <dbReference type="Rhea" id="RHEA:13065"/>
        <dbReference type="ChEBI" id="CHEBI:15377"/>
        <dbReference type="ChEBI" id="CHEBI:15378"/>
        <dbReference type="ChEBI" id="CHEBI:30616"/>
        <dbReference type="ChEBI" id="CHEBI:43474"/>
        <dbReference type="ChEBI" id="CHEBI:456216"/>
        <dbReference type="EC" id="3.6.4.13"/>
    </reaction>
</comment>
<dbReference type="InterPro" id="IPR007502">
    <property type="entry name" value="Helicase-assoc_dom"/>
</dbReference>
<evidence type="ECO:0000256" key="5">
    <source>
        <dbReference type="ARBA" id="ARBA00022806"/>
    </source>
</evidence>
<evidence type="ECO:0000256" key="4">
    <source>
        <dbReference type="ARBA" id="ARBA00022801"/>
    </source>
</evidence>
<dbReference type="InterPro" id="IPR001650">
    <property type="entry name" value="Helicase_C-like"/>
</dbReference>
<dbReference type="RefSeq" id="XP_007329870.1">
    <property type="nucleotide sequence ID" value="XM_007329808.1"/>
</dbReference>
<dbReference type="OMA" id="CHENFLH"/>
<proteinExistence type="inferred from homology"/>
<evidence type="ECO:0000256" key="2">
    <source>
        <dbReference type="ARBA" id="ARBA00012552"/>
    </source>
</evidence>
<dbReference type="InterPro" id="IPR027417">
    <property type="entry name" value="P-loop_NTPase"/>
</dbReference>
<protein>
    <recommendedName>
        <fullName evidence="2">RNA helicase</fullName>
        <ecNumber evidence="2">3.6.4.13</ecNumber>
    </recommendedName>
</protein>
<evidence type="ECO:0000256" key="8">
    <source>
        <dbReference type="SAM" id="MobiDB-lite"/>
    </source>
</evidence>
<dbReference type="Pfam" id="PF07717">
    <property type="entry name" value="OB_NTP_bind"/>
    <property type="match status" value="1"/>
</dbReference>
<dbReference type="HOGENOM" id="CLU_001832_5_11_1"/>
<dbReference type="SMART" id="SM00487">
    <property type="entry name" value="DEXDc"/>
    <property type="match status" value="1"/>
</dbReference>
<dbReference type="Gene3D" id="1.20.120.1080">
    <property type="match status" value="1"/>
</dbReference>
<dbReference type="Pfam" id="PF21010">
    <property type="entry name" value="HA2_C"/>
    <property type="match status" value="1"/>
</dbReference>
<sequence>MTMSVPQKRKHMLSVDFKQRSGSSKRHKEHGHSHQHKKPRYVDAPDEEQSPRKSATELNGTTPQKLVNGYKVPKPHGHNNLNRINGVGESSRSKNFRSNSSTDLQLQEQRKQLPIAKGRDALVAEIGKHDVTVLLGETGSGKTTQVPQYLLENGVAGKGMIAVTQPRRVAATSLADRVSKEQGASVGDIVGYSVRFDEKYTSGTRIKYMTDGMIVRELMSDPLLSKYSVVIVDEAHERTLRTDLLIANLKTIQKKRNSTLDPKGKGNADKMNPLKVIIMSATLDAEKFSKFFHNAKIIYVKGRQHPVTIYHSSESQVDYVDAAMRTFFQVHVDQPPGDVLIFLPGEYEPHFIRVPELKNALGQEDIESLEKSITFFAKRLPADKMDVLILPMYASQSAHKNTKVFESAPSNTRKCILATNVAETSITIPGVKYVIDTGKCKEKQYLARDSGGGFDTLLTRDITKSSAMQRAGRAGREGKGVCFRLYTEQAFESMKRTAEPEILRCSLTSSILQLKCIGQNMEELDLMDKPDIDAIYSALKTLWLLGAIDKEQKLTSTGRRMASFPTEPHLSRSILASSEHNCTKEILTIVSILSSSSKLFLDISDQREAASDSRRKFRHPSGDHMTILNTFRSYEEVSKSESKSQRKEWCKKHFINEKCLIEGKKIREQLIDVCKKVGLDPNSSCGENEDPVIKSLGYGLVGNSAFLQPDGSYKQTMGHSIVKIHPGSCMVNEKVPAIIYDELVYTNQIYARGVSAIPRSFFLKHAALSQRQA</sequence>
<dbReference type="EC" id="3.6.4.13" evidence="2"/>
<dbReference type="STRING" id="597362.K5WUL3"/>
<accession>K5WUL3</accession>
<gene>
    <name evidence="11" type="ORF">AGABI1DRAFT_106705</name>
</gene>
<dbReference type="CDD" id="cd17978">
    <property type="entry name" value="DEXHc_DHX33"/>
    <property type="match status" value="1"/>
</dbReference>
<dbReference type="Pfam" id="PF00270">
    <property type="entry name" value="DEAD"/>
    <property type="match status" value="1"/>
</dbReference>
<evidence type="ECO:0000256" key="3">
    <source>
        <dbReference type="ARBA" id="ARBA00022741"/>
    </source>
</evidence>
<keyword evidence="5" id="KW-0347">Helicase</keyword>
<dbReference type="InParanoid" id="K5WUL3"/>
<dbReference type="InterPro" id="IPR002464">
    <property type="entry name" value="DNA/RNA_helicase_DEAH_CS"/>
</dbReference>
<evidence type="ECO:0000259" key="10">
    <source>
        <dbReference type="PROSITE" id="PS51194"/>
    </source>
</evidence>
<keyword evidence="6" id="KW-0067">ATP-binding</keyword>
<dbReference type="GO" id="GO:1990904">
    <property type="term" value="C:ribonucleoprotein complex"/>
    <property type="evidence" value="ECO:0007669"/>
    <property type="project" value="UniProtKB-ARBA"/>
</dbReference>
<dbReference type="InterPro" id="IPR014001">
    <property type="entry name" value="Helicase_ATP-bd"/>
</dbReference>
<dbReference type="GO" id="GO:0003724">
    <property type="term" value="F:RNA helicase activity"/>
    <property type="evidence" value="ECO:0007669"/>
    <property type="project" value="UniProtKB-EC"/>
</dbReference>
<feature type="compositionally biased region" description="Basic residues" evidence="8">
    <location>
        <begin position="23"/>
        <end position="39"/>
    </location>
</feature>
<dbReference type="PROSITE" id="PS00690">
    <property type="entry name" value="DEAH_ATP_HELICASE"/>
    <property type="match status" value="1"/>
</dbReference>
<reference evidence="12" key="1">
    <citation type="journal article" date="2012" name="Proc. Natl. Acad. Sci. U.S.A.">
        <title>Genome sequence of the button mushroom Agaricus bisporus reveals mechanisms governing adaptation to a humic-rich ecological niche.</title>
        <authorList>
            <person name="Morin E."/>
            <person name="Kohler A."/>
            <person name="Baker A.R."/>
            <person name="Foulongne-Oriol M."/>
            <person name="Lombard V."/>
            <person name="Nagy L.G."/>
            <person name="Ohm R.A."/>
            <person name="Patyshakuliyeva A."/>
            <person name="Brun A."/>
            <person name="Aerts A.L."/>
            <person name="Bailey A.M."/>
            <person name="Billette C."/>
            <person name="Coutinho P.M."/>
            <person name="Deakin G."/>
            <person name="Doddapaneni H."/>
            <person name="Floudas D."/>
            <person name="Grimwood J."/>
            <person name="Hilden K."/>
            <person name="Kuees U."/>
            <person name="LaButti K.M."/>
            <person name="Lapidus A."/>
            <person name="Lindquist E.A."/>
            <person name="Lucas S.M."/>
            <person name="Murat C."/>
            <person name="Riley R.W."/>
            <person name="Salamov A.A."/>
            <person name="Schmutz J."/>
            <person name="Subramanian V."/>
            <person name="Woesten H.A.B."/>
            <person name="Xu J."/>
            <person name="Eastwood D.C."/>
            <person name="Foster G.D."/>
            <person name="Sonnenberg A.S."/>
            <person name="Cullen D."/>
            <person name="de Vries R.P."/>
            <person name="Lundell T."/>
            <person name="Hibbett D.S."/>
            <person name="Henrissat B."/>
            <person name="Burton K.S."/>
            <person name="Kerrigan R.W."/>
            <person name="Challen M.P."/>
            <person name="Grigoriev I.V."/>
            <person name="Martin F."/>
        </authorList>
    </citation>
    <scope>NUCLEOTIDE SEQUENCE [LARGE SCALE GENOMIC DNA]</scope>
    <source>
        <strain evidence="12">JB137-S8 / ATCC MYA-4627 / FGSC 10392</strain>
    </source>
</reference>
<keyword evidence="4" id="KW-0378">Hydrolase</keyword>
<dbReference type="GO" id="GO:0005524">
    <property type="term" value="F:ATP binding"/>
    <property type="evidence" value="ECO:0007669"/>
    <property type="project" value="UniProtKB-KW"/>
</dbReference>
<dbReference type="eggNOG" id="KOG0922">
    <property type="taxonomic scope" value="Eukaryota"/>
</dbReference>
<dbReference type="CDD" id="cd18791">
    <property type="entry name" value="SF2_C_RHA"/>
    <property type="match status" value="1"/>
</dbReference>
<dbReference type="Gene3D" id="3.40.50.300">
    <property type="entry name" value="P-loop containing nucleotide triphosphate hydrolases"/>
    <property type="match status" value="2"/>
</dbReference>
<evidence type="ECO:0000256" key="1">
    <source>
        <dbReference type="ARBA" id="ARBA00008792"/>
    </source>
</evidence>
<dbReference type="PROSITE" id="PS51192">
    <property type="entry name" value="HELICASE_ATP_BIND_1"/>
    <property type="match status" value="1"/>
</dbReference>
<dbReference type="GO" id="GO:0016787">
    <property type="term" value="F:hydrolase activity"/>
    <property type="evidence" value="ECO:0007669"/>
    <property type="project" value="UniProtKB-KW"/>
</dbReference>
<keyword evidence="12" id="KW-1185">Reference proteome</keyword>
<dbReference type="Pfam" id="PF04408">
    <property type="entry name" value="WHD_HA2"/>
    <property type="match status" value="1"/>
</dbReference>
<dbReference type="KEGG" id="abp:AGABI1DRAFT106705"/>
<organism evidence="11 12">
    <name type="scientific">Agaricus bisporus var. burnettii (strain JB137-S8 / ATCC MYA-4627 / FGSC 10392)</name>
    <name type="common">White button mushroom</name>
    <dbReference type="NCBI Taxonomy" id="597362"/>
    <lineage>
        <taxon>Eukaryota</taxon>
        <taxon>Fungi</taxon>
        <taxon>Dikarya</taxon>
        <taxon>Basidiomycota</taxon>
        <taxon>Agaricomycotina</taxon>
        <taxon>Agaricomycetes</taxon>
        <taxon>Agaricomycetidae</taxon>
        <taxon>Agaricales</taxon>
        <taxon>Agaricineae</taxon>
        <taxon>Agaricaceae</taxon>
        <taxon>Agaricus</taxon>
    </lineage>
</organism>
<evidence type="ECO:0000313" key="12">
    <source>
        <dbReference type="Proteomes" id="UP000008493"/>
    </source>
</evidence>
<evidence type="ECO:0000313" key="11">
    <source>
        <dbReference type="EMBL" id="EKM79111.1"/>
    </source>
</evidence>
<dbReference type="SUPFAM" id="SSF52540">
    <property type="entry name" value="P-loop containing nucleoside triphosphate hydrolases"/>
    <property type="match status" value="1"/>
</dbReference>
<evidence type="ECO:0000256" key="7">
    <source>
        <dbReference type="ARBA" id="ARBA00047984"/>
    </source>
</evidence>
<dbReference type="GO" id="GO:0003725">
    <property type="term" value="F:double-stranded RNA binding"/>
    <property type="evidence" value="ECO:0007669"/>
    <property type="project" value="TreeGrafter"/>
</dbReference>
<dbReference type="OrthoDB" id="10253254at2759"/>
<keyword evidence="3" id="KW-0547">Nucleotide-binding</keyword>
<feature type="region of interest" description="Disordered" evidence="8">
    <location>
        <begin position="1"/>
        <end position="107"/>
    </location>
</feature>